<keyword evidence="3" id="KW-1185">Reference proteome</keyword>
<dbReference type="SMART" id="SM00421">
    <property type="entry name" value="HTH_LUXR"/>
    <property type="match status" value="1"/>
</dbReference>
<dbReference type="GO" id="GO:0006355">
    <property type="term" value="P:regulation of DNA-templated transcription"/>
    <property type="evidence" value="ECO:0007669"/>
    <property type="project" value="InterPro"/>
</dbReference>
<dbReference type="InterPro" id="IPR000792">
    <property type="entry name" value="Tscrpt_reg_LuxR_C"/>
</dbReference>
<feature type="domain" description="HTH luxR-type" evidence="1">
    <location>
        <begin position="291"/>
        <end position="356"/>
    </location>
</feature>
<name>A0A975NWQ3_9BRAD</name>
<dbReference type="EMBL" id="CP076136">
    <property type="protein sequence ID" value="QWG22788.1"/>
    <property type="molecule type" value="Genomic_DNA"/>
</dbReference>
<sequence length="368" mass="40378">MNTDLIDRIYECSVLPDLWPGVLDELAALSDSRGGLLFSARDRVLNWTASANLSEIFRTYVEDGWFPRCTRRVCLFGQSQPGFFVEHDFWTADQLDSNPIYRDFFRPRGLGWSAGTGLQMPTGDRVVFSIEREYSRGPIEKERVDALNELRPHLARSALVTARLGLQRATGAKEALTAMGLPALLLNESGTVIEANHLIEGLGDHVQWRARNRIALADGRASELLWAGLAALDGDPGQAVRSFPLRDADDRAALVVHMIPIRRSAHDIFAGSYVLLVLTPVTMPLAPRIELMRSLFDLTPSEARVARGLALGETLEEIASAGGVAISTVRSQLRVVLQKTGCTRQAELVALLANVTLDRSAPESQATP</sequence>
<reference evidence="2 3" key="1">
    <citation type="submission" date="2021-06" db="EMBL/GenBank/DDBJ databases">
        <title>Bradyrhizobium sp. S2-11-4 Genome sequencing.</title>
        <authorList>
            <person name="Jin L."/>
        </authorList>
    </citation>
    <scope>NUCLEOTIDE SEQUENCE [LARGE SCALE GENOMIC DNA]</scope>
    <source>
        <strain evidence="2 3">S2-11-4</strain>
    </source>
</reference>
<dbReference type="InterPro" id="IPR016032">
    <property type="entry name" value="Sig_transdc_resp-reg_C-effctor"/>
</dbReference>
<protein>
    <submittedName>
        <fullName evidence="2">Helix-turn-helix transcriptional regulator</fullName>
    </submittedName>
</protein>
<evidence type="ECO:0000313" key="3">
    <source>
        <dbReference type="Proteomes" id="UP000676951"/>
    </source>
</evidence>
<dbReference type="AlphaFoldDB" id="A0A975NWQ3"/>
<proteinExistence type="predicted"/>
<dbReference type="Proteomes" id="UP000676951">
    <property type="component" value="Chromosome"/>
</dbReference>
<dbReference type="InterPro" id="IPR036388">
    <property type="entry name" value="WH-like_DNA-bd_sf"/>
</dbReference>
<dbReference type="RefSeq" id="WP_215603552.1">
    <property type="nucleotide sequence ID" value="NZ_CP076136.1"/>
</dbReference>
<accession>A0A975NWQ3</accession>
<dbReference type="GO" id="GO:0003677">
    <property type="term" value="F:DNA binding"/>
    <property type="evidence" value="ECO:0007669"/>
    <property type="project" value="InterPro"/>
</dbReference>
<dbReference type="PROSITE" id="PS50043">
    <property type="entry name" value="HTH_LUXR_2"/>
    <property type="match status" value="1"/>
</dbReference>
<evidence type="ECO:0000259" key="1">
    <source>
        <dbReference type="PROSITE" id="PS50043"/>
    </source>
</evidence>
<organism evidence="2 3">
    <name type="scientific">Bradyrhizobium sediminis</name>
    <dbReference type="NCBI Taxonomy" id="2840469"/>
    <lineage>
        <taxon>Bacteria</taxon>
        <taxon>Pseudomonadati</taxon>
        <taxon>Pseudomonadota</taxon>
        <taxon>Alphaproteobacteria</taxon>
        <taxon>Hyphomicrobiales</taxon>
        <taxon>Nitrobacteraceae</taxon>
        <taxon>Bradyrhizobium</taxon>
    </lineage>
</organism>
<evidence type="ECO:0000313" key="2">
    <source>
        <dbReference type="EMBL" id="QWG22788.1"/>
    </source>
</evidence>
<dbReference type="Gene3D" id="1.10.10.10">
    <property type="entry name" value="Winged helix-like DNA-binding domain superfamily/Winged helix DNA-binding domain"/>
    <property type="match status" value="1"/>
</dbReference>
<dbReference type="SUPFAM" id="SSF46894">
    <property type="entry name" value="C-terminal effector domain of the bipartite response regulators"/>
    <property type="match status" value="1"/>
</dbReference>
<gene>
    <name evidence="2" type="ORF">KMZ93_23000</name>
</gene>